<keyword evidence="4 5" id="KW-0472">Membrane</keyword>
<dbReference type="PANTHER" id="PTHR43471:SF3">
    <property type="entry name" value="ABC TRANSPORTER PERMEASE PROTEIN NATB"/>
    <property type="match status" value="1"/>
</dbReference>
<reference evidence="7 8" key="1">
    <citation type="journal article" date="2019" name="ACS Chem. Biol.">
        <title>Identification and Mobilization of a Cryptic Antibiotic Biosynthesis Gene Locus from a Human-Pathogenic Nocardia Isolate.</title>
        <authorList>
            <person name="Herisse M."/>
            <person name="Ishida K."/>
            <person name="Porter J.L."/>
            <person name="Howden B."/>
            <person name="Hertweck C."/>
            <person name="Stinear T.P."/>
            <person name="Pidot S.J."/>
        </authorList>
    </citation>
    <scope>NUCLEOTIDE SEQUENCE [LARGE SCALE GENOMIC DNA]</scope>
    <source>
        <strain evidence="7 8">AUSMDU00012717</strain>
    </source>
</reference>
<organism evidence="7 8">
    <name type="scientific">Nocardia arthritidis</name>
    <dbReference type="NCBI Taxonomy" id="228602"/>
    <lineage>
        <taxon>Bacteria</taxon>
        <taxon>Bacillati</taxon>
        <taxon>Actinomycetota</taxon>
        <taxon>Actinomycetes</taxon>
        <taxon>Mycobacteriales</taxon>
        <taxon>Nocardiaceae</taxon>
        <taxon>Nocardia</taxon>
    </lineage>
</organism>
<feature type="transmembrane region" description="Helical" evidence="5">
    <location>
        <begin position="258"/>
        <end position="283"/>
    </location>
</feature>
<gene>
    <name evidence="7" type="ORF">F5544_44110</name>
</gene>
<evidence type="ECO:0000313" key="7">
    <source>
        <dbReference type="EMBL" id="QIS16625.1"/>
    </source>
</evidence>
<feature type="transmembrane region" description="Helical" evidence="5">
    <location>
        <begin position="226"/>
        <end position="251"/>
    </location>
</feature>
<keyword evidence="2 5" id="KW-0812">Transmembrane</keyword>
<evidence type="ECO:0000256" key="3">
    <source>
        <dbReference type="ARBA" id="ARBA00022989"/>
    </source>
</evidence>
<dbReference type="Pfam" id="PF12698">
    <property type="entry name" value="ABC2_membrane_3"/>
    <property type="match status" value="1"/>
</dbReference>
<dbReference type="InterPro" id="IPR013525">
    <property type="entry name" value="ABC2_TM"/>
</dbReference>
<keyword evidence="3 5" id="KW-1133">Transmembrane helix</keyword>
<protein>
    <submittedName>
        <fullName evidence="7">ABC transporter permease</fullName>
    </submittedName>
</protein>
<comment type="subcellular location">
    <subcellularLocation>
        <location evidence="1">Membrane</location>
        <topology evidence="1">Multi-pass membrane protein</topology>
    </subcellularLocation>
</comment>
<dbReference type="RefSeq" id="WP_238846986.1">
    <property type="nucleotide sequence ID" value="NZ_CP046172.1"/>
</dbReference>
<feature type="transmembrane region" description="Helical" evidence="5">
    <location>
        <begin position="358"/>
        <end position="381"/>
    </location>
</feature>
<evidence type="ECO:0000256" key="5">
    <source>
        <dbReference type="SAM" id="Phobius"/>
    </source>
</evidence>
<dbReference type="Proteomes" id="UP000503540">
    <property type="component" value="Chromosome"/>
</dbReference>
<dbReference type="KEGG" id="nah:F5544_44110"/>
<proteinExistence type="predicted"/>
<feature type="transmembrane region" description="Helical" evidence="5">
    <location>
        <begin position="184"/>
        <end position="206"/>
    </location>
</feature>
<dbReference type="GO" id="GO:0016020">
    <property type="term" value="C:membrane"/>
    <property type="evidence" value="ECO:0007669"/>
    <property type="project" value="UniProtKB-SubCell"/>
</dbReference>
<dbReference type="AlphaFoldDB" id="A0A6G9YTG4"/>
<feature type="transmembrane region" description="Helical" evidence="5">
    <location>
        <begin position="28"/>
        <end position="50"/>
    </location>
</feature>
<feature type="transmembrane region" description="Helical" evidence="5">
    <location>
        <begin position="303"/>
        <end position="322"/>
    </location>
</feature>
<evidence type="ECO:0000256" key="1">
    <source>
        <dbReference type="ARBA" id="ARBA00004141"/>
    </source>
</evidence>
<evidence type="ECO:0000256" key="2">
    <source>
        <dbReference type="ARBA" id="ARBA00022692"/>
    </source>
</evidence>
<keyword evidence="8" id="KW-1185">Reference proteome</keyword>
<name>A0A6G9YTG4_9NOCA</name>
<feature type="domain" description="ABC-2 type transporter transmembrane" evidence="6">
    <location>
        <begin position="36"/>
        <end position="377"/>
    </location>
</feature>
<dbReference type="PANTHER" id="PTHR43471">
    <property type="entry name" value="ABC TRANSPORTER PERMEASE"/>
    <property type="match status" value="1"/>
</dbReference>
<evidence type="ECO:0000313" key="8">
    <source>
        <dbReference type="Proteomes" id="UP000503540"/>
    </source>
</evidence>
<accession>A0A6G9YTG4</accession>
<evidence type="ECO:0000259" key="6">
    <source>
        <dbReference type="Pfam" id="PF12698"/>
    </source>
</evidence>
<dbReference type="GO" id="GO:0140359">
    <property type="term" value="F:ABC-type transporter activity"/>
    <property type="evidence" value="ECO:0007669"/>
    <property type="project" value="InterPro"/>
</dbReference>
<evidence type="ECO:0000256" key="4">
    <source>
        <dbReference type="ARBA" id="ARBA00023136"/>
    </source>
</evidence>
<feature type="transmembrane region" description="Helical" evidence="5">
    <location>
        <begin position="329"/>
        <end position="352"/>
    </location>
</feature>
<sequence length="399" mass="41575">MKLPDRQYLRSVGLVVRREFLAQVRTKAYRIGILITATGIIAATVIYSFVHTDGPKTETIALAGAQPAVATQLPVTGKAAGFDIDVHADLSDEQARQQVSDGSADVALLGSAAGGYTAVVSKSLDPTLAAVLSSAVRAAALDQALSAGDIDKSAVLGAVTKATVTVQAQQPPDPHRDERIRMSWVVLILLVMSVISFGVYVAMGVVEEKSSRVVELLLSTVRPLQLLWGKVLGIGAAALVQVVFIGAVAAVAGSSAGLITFSATAIGALVAALAWFVLGYLLFSMLYAAAGSLVSRQEEVQGATAPLLLVIMASYVIGITTISNPDSTLGAVLTWIPPFSAYIVPIRIAAGVARPVEIVGSLVLMVLACGLVAAIAARIYARSILHTGARITWRQALRR</sequence>
<dbReference type="EMBL" id="CP046172">
    <property type="protein sequence ID" value="QIS16625.1"/>
    <property type="molecule type" value="Genomic_DNA"/>
</dbReference>